<accession>E0S310</accession>
<dbReference type="KEGG" id="bpb:bpr_III104"/>
<gene>
    <name evidence="1" type="ordered locus">bpr_III104</name>
</gene>
<reference evidence="1 2" key="1">
    <citation type="journal article" date="2010" name="PLoS ONE">
        <title>The glycobiome of the rumen bacterium Butyrivibrio proteoclasticus B316(T) highlights adaptation to a polysaccharide-rich environment.</title>
        <authorList>
            <person name="Kelly W.J."/>
            <person name="Leahy S.C."/>
            <person name="Altermann E."/>
            <person name="Yeoman C.J."/>
            <person name="Dunne J.C."/>
            <person name="Kong Z."/>
            <person name="Pacheco D.M."/>
            <person name="Li D."/>
            <person name="Noel S.J."/>
            <person name="Moon C.D."/>
            <person name="Cookson A.L."/>
            <person name="Attwood G.T."/>
        </authorList>
    </citation>
    <scope>NUCLEOTIDE SEQUENCE [LARGE SCALE GENOMIC DNA]</scope>
    <source>
        <strain evidence="2">ATCC 51982 / DSM 14932 / B316</strain>
    </source>
</reference>
<protein>
    <submittedName>
        <fullName evidence="1">Uncharacterized protein</fullName>
    </submittedName>
</protein>
<proteinExistence type="predicted"/>
<keyword evidence="2" id="KW-1185">Reference proteome</keyword>
<dbReference type="EMBL" id="CP001811">
    <property type="protein sequence ID" value="ADL35792.1"/>
    <property type="molecule type" value="Genomic_DNA"/>
</dbReference>
<evidence type="ECO:0000313" key="1">
    <source>
        <dbReference type="EMBL" id="ADL35792.1"/>
    </source>
</evidence>
<dbReference type="eggNOG" id="ENOG50303T2">
    <property type="taxonomic scope" value="Bacteria"/>
</dbReference>
<sequence length="80" mass="9660">MRRTHMLTDEFKLIDNNGVVRSTKSRVEHIHWKFNEIKSEEDIVYPWKVVPTVAGAEFIITAETTMQDWREYAEYCWRLL</sequence>
<dbReference type="HOGENOM" id="CLU_2583083_0_0_9"/>
<dbReference type="AlphaFoldDB" id="E0S310"/>
<dbReference type="Proteomes" id="UP000001299">
    <property type="component" value="Chromosome 2"/>
</dbReference>
<organism evidence="1 2">
    <name type="scientific">Butyrivibrio proteoclasticus (strain ATCC 51982 / DSM 14932 / B316)</name>
    <name type="common">Clostridium proteoclasticum</name>
    <dbReference type="NCBI Taxonomy" id="515622"/>
    <lineage>
        <taxon>Bacteria</taxon>
        <taxon>Bacillati</taxon>
        <taxon>Bacillota</taxon>
        <taxon>Clostridia</taxon>
        <taxon>Lachnospirales</taxon>
        <taxon>Lachnospiraceae</taxon>
        <taxon>Butyrivibrio</taxon>
    </lineage>
</organism>
<evidence type="ECO:0000313" key="2">
    <source>
        <dbReference type="Proteomes" id="UP000001299"/>
    </source>
</evidence>
<name>E0S310_BUTPB</name>
<dbReference type="STRING" id="515622.bpr_III104"/>